<evidence type="ECO:0000313" key="2">
    <source>
        <dbReference type="EMBL" id="PXW87055.1"/>
    </source>
</evidence>
<gene>
    <name evidence="2" type="ORF">DFR56_106124</name>
</gene>
<evidence type="ECO:0000313" key="3">
    <source>
        <dbReference type="Proteomes" id="UP000247978"/>
    </source>
</evidence>
<comment type="caution">
    <text evidence="2">The sequence shown here is derived from an EMBL/GenBank/DDBJ whole genome shotgun (WGS) entry which is preliminary data.</text>
</comment>
<protein>
    <recommendedName>
        <fullName evidence="4">Cytochrome c oxidase subunit IIa family protein</fullName>
    </recommendedName>
</protein>
<sequence length="48" mass="5509">MATDVKKQDVQVENQDSLKGTLFSTIIFVGGGILFFIIVLFYFYMTRI</sequence>
<keyword evidence="1" id="KW-1133">Transmembrane helix</keyword>
<keyword evidence="3" id="KW-1185">Reference proteome</keyword>
<dbReference type="EMBL" id="QJJQ01000006">
    <property type="protein sequence ID" value="PXW87055.1"/>
    <property type="molecule type" value="Genomic_DNA"/>
</dbReference>
<evidence type="ECO:0000256" key="1">
    <source>
        <dbReference type="SAM" id="Phobius"/>
    </source>
</evidence>
<keyword evidence="1" id="KW-0812">Transmembrane</keyword>
<accession>A0A2V3W472</accession>
<evidence type="ECO:0008006" key="4">
    <source>
        <dbReference type="Google" id="ProtNLM"/>
    </source>
</evidence>
<dbReference type="Proteomes" id="UP000247978">
    <property type="component" value="Unassembled WGS sequence"/>
</dbReference>
<organism evidence="2 3">
    <name type="scientific">Pseudogracilibacillus auburnensis</name>
    <dbReference type="NCBI Taxonomy" id="1494959"/>
    <lineage>
        <taxon>Bacteria</taxon>
        <taxon>Bacillati</taxon>
        <taxon>Bacillota</taxon>
        <taxon>Bacilli</taxon>
        <taxon>Bacillales</taxon>
        <taxon>Bacillaceae</taxon>
        <taxon>Pseudogracilibacillus</taxon>
    </lineage>
</organism>
<feature type="transmembrane region" description="Helical" evidence="1">
    <location>
        <begin position="20"/>
        <end position="44"/>
    </location>
</feature>
<dbReference type="AlphaFoldDB" id="A0A2V3W472"/>
<proteinExistence type="predicted"/>
<reference evidence="2 3" key="1">
    <citation type="submission" date="2018-05" db="EMBL/GenBank/DDBJ databases">
        <title>Genomic Encyclopedia of Type Strains, Phase IV (KMG-IV): sequencing the most valuable type-strain genomes for metagenomic binning, comparative biology and taxonomic classification.</title>
        <authorList>
            <person name="Goeker M."/>
        </authorList>
    </citation>
    <scope>NUCLEOTIDE SEQUENCE [LARGE SCALE GENOMIC DNA]</scope>
    <source>
        <strain evidence="2 3">DSM 28556</strain>
    </source>
</reference>
<name>A0A2V3W472_9BACI</name>
<keyword evidence="1" id="KW-0472">Membrane</keyword>
<dbReference type="RefSeq" id="WP_158525597.1">
    <property type="nucleotide sequence ID" value="NZ_JADIJL010000008.1"/>
</dbReference>